<dbReference type="Pfam" id="PF01734">
    <property type="entry name" value="Patatin"/>
    <property type="match status" value="1"/>
</dbReference>
<reference evidence="6" key="1">
    <citation type="journal article" date="2015" name="PeerJ">
        <title>First genomic representation of candidate bacterial phylum KSB3 points to enhanced environmental sensing as a trigger of wastewater bulking.</title>
        <authorList>
            <person name="Sekiguchi Y."/>
            <person name="Ohashi A."/>
            <person name="Parks D.H."/>
            <person name="Yamauchi T."/>
            <person name="Tyson G.W."/>
            <person name="Hugenholtz P."/>
        </authorList>
    </citation>
    <scope>NUCLEOTIDE SEQUENCE [LARGE SCALE GENOMIC DNA]</scope>
</reference>
<dbReference type="PANTHER" id="PTHR14226">
    <property type="entry name" value="NEUROPATHY TARGET ESTERASE/SWISS CHEESE D.MELANOGASTER"/>
    <property type="match status" value="1"/>
</dbReference>
<dbReference type="CDD" id="cd07209">
    <property type="entry name" value="Pat_hypo_Ecoli_Z1214_like"/>
    <property type="match status" value="1"/>
</dbReference>
<feature type="active site" description="Proton acceptor" evidence="4">
    <location>
        <position position="205"/>
    </location>
</feature>
<dbReference type="PANTHER" id="PTHR14226:SF29">
    <property type="entry name" value="NEUROPATHY TARGET ESTERASE SWS"/>
    <property type="match status" value="1"/>
</dbReference>
<protein>
    <submittedName>
        <fullName evidence="6">Putative patatin-like phospholipase</fullName>
    </submittedName>
</protein>
<evidence type="ECO:0000313" key="7">
    <source>
        <dbReference type="Proteomes" id="UP000030661"/>
    </source>
</evidence>
<sequence>MSKLGLVFSGGGGKGAYQIGVWRALKEFGLAEKVRAVSGTSVGALNALLFVQQNYELAEHLWFHIQQEDILNIDPELIATILREAPISIPPAMLEKVLNFFCSRGIWSRDGLIRMLKKAIDAEAIAASSVTIFAACTNVTDIPSVIRPVSALTHYLFEQSIPEGDRTYFRLNDYDVAHIRQILLASSALPILFHAEQIDGRVYYDGGLVDNTPVMPVYKEGCDLILVVQLDPLALVEREYFPDAEILTIAPQETQGSFWGGTLDFSREGAERRVQQGYADALRILQPVAAMRDLQQQISTRLTQVHSDEQTFQHKLQELLQQREEIKKTLKSL</sequence>
<feature type="short sequence motif" description="GXGXXG" evidence="4">
    <location>
        <begin position="10"/>
        <end position="15"/>
    </location>
</feature>
<dbReference type="HOGENOM" id="CLU_034454_0_0_0"/>
<dbReference type="STRING" id="1499967.U27_04985"/>
<feature type="active site" description="Nucleophile" evidence="4">
    <location>
        <position position="41"/>
    </location>
</feature>
<evidence type="ECO:0000256" key="3">
    <source>
        <dbReference type="ARBA" id="ARBA00023098"/>
    </source>
</evidence>
<evidence type="ECO:0000256" key="2">
    <source>
        <dbReference type="ARBA" id="ARBA00022963"/>
    </source>
</evidence>
<dbReference type="InterPro" id="IPR050301">
    <property type="entry name" value="NTE"/>
</dbReference>
<dbReference type="EMBL" id="DF820466">
    <property type="protein sequence ID" value="GAK58012.1"/>
    <property type="molecule type" value="Genomic_DNA"/>
</dbReference>
<keyword evidence="1 4" id="KW-0378">Hydrolase</keyword>
<keyword evidence="2 4" id="KW-0442">Lipid degradation</keyword>
<evidence type="ECO:0000259" key="5">
    <source>
        <dbReference type="PROSITE" id="PS51635"/>
    </source>
</evidence>
<name>A0A081C0A7_VECG1</name>
<accession>A0A081C0A7</accession>
<dbReference type="AlphaFoldDB" id="A0A081C0A7"/>
<evidence type="ECO:0000256" key="1">
    <source>
        <dbReference type="ARBA" id="ARBA00022801"/>
    </source>
</evidence>
<keyword evidence="7" id="KW-1185">Reference proteome</keyword>
<keyword evidence="3 4" id="KW-0443">Lipid metabolism</keyword>
<dbReference type="Proteomes" id="UP000030661">
    <property type="component" value="Unassembled WGS sequence"/>
</dbReference>
<gene>
    <name evidence="6" type="ORF">U27_04985</name>
</gene>
<organism evidence="6">
    <name type="scientific">Vecturithrix granuli</name>
    <dbReference type="NCBI Taxonomy" id="1499967"/>
    <lineage>
        <taxon>Bacteria</taxon>
        <taxon>Candidatus Moduliflexota</taxon>
        <taxon>Candidatus Vecturitrichia</taxon>
        <taxon>Candidatus Vecturitrichales</taxon>
        <taxon>Candidatus Vecturitrichaceae</taxon>
        <taxon>Candidatus Vecturithrix</taxon>
    </lineage>
</organism>
<dbReference type="InterPro" id="IPR016035">
    <property type="entry name" value="Acyl_Trfase/lysoPLipase"/>
</dbReference>
<dbReference type="GO" id="GO:0016042">
    <property type="term" value="P:lipid catabolic process"/>
    <property type="evidence" value="ECO:0007669"/>
    <property type="project" value="UniProtKB-UniRule"/>
</dbReference>
<feature type="short sequence motif" description="GXSXG" evidence="4">
    <location>
        <begin position="39"/>
        <end position="43"/>
    </location>
</feature>
<proteinExistence type="predicted"/>
<feature type="short sequence motif" description="DGA/G" evidence="4">
    <location>
        <begin position="205"/>
        <end position="207"/>
    </location>
</feature>
<feature type="domain" description="PNPLA" evidence="5">
    <location>
        <begin position="6"/>
        <end position="218"/>
    </location>
</feature>
<dbReference type="eggNOG" id="COG1752">
    <property type="taxonomic scope" value="Bacteria"/>
</dbReference>
<dbReference type="SUPFAM" id="SSF52151">
    <property type="entry name" value="FabD/lysophospholipase-like"/>
    <property type="match status" value="1"/>
</dbReference>
<dbReference type="InterPro" id="IPR002641">
    <property type="entry name" value="PNPLA_dom"/>
</dbReference>
<evidence type="ECO:0000256" key="4">
    <source>
        <dbReference type="PROSITE-ProRule" id="PRU01161"/>
    </source>
</evidence>
<dbReference type="GO" id="GO:0016787">
    <property type="term" value="F:hydrolase activity"/>
    <property type="evidence" value="ECO:0007669"/>
    <property type="project" value="UniProtKB-UniRule"/>
</dbReference>
<dbReference type="Gene3D" id="3.40.1090.10">
    <property type="entry name" value="Cytosolic phospholipase A2 catalytic domain"/>
    <property type="match status" value="2"/>
</dbReference>
<dbReference type="PROSITE" id="PS51635">
    <property type="entry name" value="PNPLA"/>
    <property type="match status" value="1"/>
</dbReference>
<evidence type="ECO:0000313" key="6">
    <source>
        <dbReference type="EMBL" id="GAK58012.1"/>
    </source>
</evidence>